<dbReference type="Gene3D" id="3.40.50.1820">
    <property type="entry name" value="alpha/beta hydrolase"/>
    <property type="match status" value="1"/>
</dbReference>
<evidence type="ECO:0000259" key="3">
    <source>
        <dbReference type="Pfam" id="PF12697"/>
    </source>
</evidence>
<evidence type="ECO:0000313" key="5">
    <source>
        <dbReference type="Proteomes" id="UP000536604"/>
    </source>
</evidence>
<feature type="compositionally biased region" description="Gly residues" evidence="2">
    <location>
        <begin position="294"/>
        <end position="305"/>
    </location>
</feature>
<dbReference type="InterPro" id="IPR000073">
    <property type="entry name" value="AB_hydrolase_1"/>
</dbReference>
<dbReference type="AlphaFoldDB" id="A0A841IR72"/>
<gene>
    <name evidence="4" type="ORF">FHS13_002681</name>
</gene>
<dbReference type="GO" id="GO:0016787">
    <property type="term" value="F:hydrolase activity"/>
    <property type="evidence" value="ECO:0007669"/>
    <property type="project" value="UniProtKB-KW"/>
</dbReference>
<dbReference type="PANTHER" id="PTHR43798">
    <property type="entry name" value="MONOACYLGLYCEROL LIPASE"/>
    <property type="match status" value="1"/>
</dbReference>
<keyword evidence="5" id="KW-1185">Reference proteome</keyword>
<comment type="caution">
    <text evidence="4">The sequence shown here is derived from an EMBL/GenBank/DDBJ whole genome shotgun (WGS) entry which is preliminary data.</text>
</comment>
<reference evidence="4 5" key="1">
    <citation type="submission" date="2020-08" db="EMBL/GenBank/DDBJ databases">
        <title>Genomic Encyclopedia of Type Strains, Phase III (KMG-III): the genomes of soil and plant-associated and newly described type strains.</title>
        <authorList>
            <person name="Whitman W."/>
        </authorList>
    </citation>
    <scope>NUCLEOTIDE SEQUENCE [LARGE SCALE GENOMIC DNA]</scope>
    <source>
        <strain evidence="4 5">CECT 8712</strain>
    </source>
</reference>
<name>A0A841IR72_9ACTN</name>
<evidence type="ECO:0000313" key="4">
    <source>
        <dbReference type="EMBL" id="MBB6120724.1"/>
    </source>
</evidence>
<dbReference type="PRINTS" id="PR00111">
    <property type="entry name" value="ABHYDROLASE"/>
</dbReference>
<dbReference type="InterPro" id="IPR050266">
    <property type="entry name" value="AB_hydrolase_sf"/>
</dbReference>
<dbReference type="GO" id="GO:0016020">
    <property type="term" value="C:membrane"/>
    <property type="evidence" value="ECO:0007669"/>
    <property type="project" value="TreeGrafter"/>
</dbReference>
<sequence length="315" mass="33423">MAIRHVGAARELRVRSDDGSELHVEVRGPSDGPTVVLSHCWATSLASWGPVVRELAPHLRVVLYDQRGHGRSPAPLTRAGYGAEKLADDLCAVLAATVPEGHRAVVAGHSMGGMTVMAAGDREVFREKAGAVLLTNTGCTELTKRARAIPLPGPLGTLGSQVFLRAPLPLGPPNPVTDLALQYVCMSMKADPRMVRLCMRMVHACNGVVRGRWGEVMTGLDLDDTVRRITVPAVVAVGTEDRMTPPWHAHHIASLLGDCREVREVEGAGHMGPLEYPEVLAEMVERLAKECAGGPAGSVGEGAPGDPGHRKAAAR</sequence>
<accession>A0A841IR72</accession>
<feature type="region of interest" description="Disordered" evidence="2">
    <location>
        <begin position="292"/>
        <end position="315"/>
    </location>
</feature>
<protein>
    <submittedName>
        <fullName evidence="4">Pimeloyl-ACP methyl ester carboxylesterase</fullName>
    </submittedName>
</protein>
<dbReference type="PANTHER" id="PTHR43798:SF31">
    <property type="entry name" value="AB HYDROLASE SUPERFAMILY PROTEIN YCLE"/>
    <property type="match status" value="1"/>
</dbReference>
<dbReference type="EMBL" id="JACHJO010000007">
    <property type="protein sequence ID" value="MBB6120724.1"/>
    <property type="molecule type" value="Genomic_DNA"/>
</dbReference>
<dbReference type="InterPro" id="IPR029058">
    <property type="entry name" value="AB_hydrolase_fold"/>
</dbReference>
<proteinExistence type="predicted"/>
<feature type="domain" description="AB hydrolase-1" evidence="3">
    <location>
        <begin position="35"/>
        <end position="282"/>
    </location>
</feature>
<keyword evidence="1" id="KW-0378">Hydrolase</keyword>
<evidence type="ECO:0000256" key="2">
    <source>
        <dbReference type="SAM" id="MobiDB-lite"/>
    </source>
</evidence>
<dbReference type="RefSeq" id="WP_184292034.1">
    <property type="nucleotide sequence ID" value="NZ_JACHJO010000007.1"/>
</dbReference>
<evidence type="ECO:0000256" key="1">
    <source>
        <dbReference type="ARBA" id="ARBA00022801"/>
    </source>
</evidence>
<organism evidence="4 5">
    <name type="scientific">Nocardiopsis algeriensis</name>
    <dbReference type="NCBI Taxonomy" id="1478215"/>
    <lineage>
        <taxon>Bacteria</taxon>
        <taxon>Bacillati</taxon>
        <taxon>Actinomycetota</taxon>
        <taxon>Actinomycetes</taxon>
        <taxon>Streptosporangiales</taxon>
        <taxon>Nocardiopsidaceae</taxon>
        <taxon>Nocardiopsis</taxon>
    </lineage>
</organism>
<dbReference type="SUPFAM" id="SSF53474">
    <property type="entry name" value="alpha/beta-Hydrolases"/>
    <property type="match status" value="1"/>
</dbReference>
<dbReference type="Proteomes" id="UP000536604">
    <property type="component" value="Unassembled WGS sequence"/>
</dbReference>
<dbReference type="Pfam" id="PF12697">
    <property type="entry name" value="Abhydrolase_6"/>
    <property type="match status" value="1"/>
</dbReference>